<comment type="caution">
    <text evidence="1">The sequence shown here is derived from an EMBL/GenBank/DDBJ whole genome shotgun (WGS) entry which is preliminary data.</text>
</comment>
<evidence type="ECO:0000313" key="2">
    <source>
        <dbReference type="Proteomes" id="UP001500604"/>
    </source>
</evidence>
<proteinExistence type="predicted"/>
<name>A0ABP8V0R1_9GAMM</name>
<sequence length="278" mass="30971">MKKVDQKRQSDEINKIVRQIDHYLASTANPDDPIYQRVRVKVVEKTPSIPANHPFLLEQQFGGYATAFMPRGTVLCHYAGILDFYDNESPNARLRNNYCLGLEDNAEHMSGKRQQLKGGAHSGGHQILVTSYDAGGKWVGNAAGRINDPRGTRAKTNVAIQWIKVHSKDQPDLVVDMPFFITTEEVQPNEPFSFDYGLYFFTDSTESSCNPVSLDAPESCLMPRAFICGECGKGLFRKGAGGTKPSVLDGTFQCCTSLGCDSEVWIRIKSPTEKKRKR</sequence>
<keyword evidence="2" id="KW-1185">Reference proteome</keyword>
<evidence type="ECO:0000313" key="1">
    <source>
        <dbReference type="EMBL" id="GAA4649467.1"/>
    </source>
</evidence>
<accession>A0ABP8V0R1</accession>
<dbReference type="InterPro" id="IPR046341">
    <property type="entry name" value="SET_dom_sf"/>
</dbReference>
<organism evidence="1 2">
    <name type="scientific">Kistimonas scapharcae</name>
    <dbReference type="NCBI Taxonomy" id="1036133"/>
    <lineage>
        <taxon>Bacteria</taxon>
        <taxon>Pseudomonadati</taxon>
        <taxon>Pseudomonadota</taxon>
        <taxon>Gammaproteobacteria</taxon>
        <taxon>Oceanospirillales</taxon>
        <taxon>Endozoicomonadaceae</taxon>
        <taxon>Kistimonas</taxon>
    </lineage>
</organism>
<protein>
    <submittedName>
        <fullName evidence="1">Uncharacterized protein</fullName>
    </submittedName>
</protein>
<reference evidence="2" key="1">
    <citation type="journal article" date="2019" name="Int. J. Syst. Evol. Microbiol.">
        <title>The Global Catalogue of Microorganisms (GCM) 10K type strain sequencing project: providing services to taxonomists for standard genome sequencing and annotation.</title>
        <authorList>
            <consortium name="The Broad Institute Genomics Platform"/>
            <consortium name="The Broad Institute Genome Sequencing Center for Infectious Disease"/>
            <person name="Wu L."/>
            <person name="Ma J."/>
        </authorList>
    </citation>
    <scope>NUCLEOTIDE SEQUENCE [LARGE SCALE GENOMIC DNA]</scope>
    <source>
        <strain evidence="2">JCM 17805</strain>
    </source>
</reference>
<dbReference type="SUPFAM" id="SSF82199">
    <property type="entry name" value="SET domain"/>
    <property type="match status" value="1"/>
</dbReference>
<dbReference type="Proteomes" id="UP001500604">
    <property type="component" value="Unassembled WGS sequence"/>
</dbReference>
<gene>
    <name evidence="1" type="ORF">GCM10023116_17410</name>
</gene>
<dbReference type="EMBL" id="BAABFL010000134">
    <property type="protein sequence ID" value="GAA4649467.1"/>
    <property type="molecule type" value="Genomic_DNA"/>
</dbReference>
<dbReference type="Gene3D" id="2.170.270.10">
    <property type="entry name" value="SET domain"/>
    <property type="match status" value="1"/>
</dbReference>